<reference evidence="5" key="1">
    <citation type="submission" date="2015-09" db="EMBL/GenBank/DDBJ databases">
        <authorList>
            <person name="Fill T.P."/>
            <person name="Baretta J.F."/>
            <person name="de Almeida L.G."/>
            <person name="Rocha M."/>
            <person name="de Souza D.H."/>
            <person name="Malavazi I."/>
            <person name="Cerdeira L.T."/>
            <person name="Hong H."/>
            <person name="Samborskyy M."/>
            <person name="de Vasconcelos A.T."/>
            <person name="Leadlay P."/>
            <person name="Rodrigues-Filho E."/>
        </authorList>
    </citation>
    <scope>NUCLEOTIDE SEQUENCE [LARGE SCALE GENOMIC DNA]</scope>
    <source>
        <strain evidence="5">LaBioMMi 136</strain>
    </source>
</reference>
<sequence>MLIKLDDLSNEAIRSLLTLHFTELQSKTPSESCYVLDLTALQDPSISVYSAWDGEDLLGCGALKQLSPSTGEIKSMRTATRHLRKGVGRAIVQHIISEAQRRGYASLSLETGTDESFARAREFYAGLGFGFCEAFGGYIPSGDNCFMTLRLS</sequence>
<dbReference type="Pfam" id="PF00583">
    <property type="entry name" value="Acetyltransf_1"/>
    <property type="match status" value="1"/>
</dbReference>
<name>A0A1S9RQ21_PENBI</name>
<dbReference type="PANTHER" id="PTHR43877:SF5">
    <property type="entry name" value="BLL8307 PROTEIN"/>
    <property type="match status" value="1"/>
</dbReference>
<dbReference type="CDD" id="cd04301">
    <property type="entry name" value="NAT_SF"/>
    <property type="match status" value="1"/>
</dbReference>
<organism evidence="4 5">
    <name type="scientific">Penicillium brasilianum</name>
    <dbReference type="NCBI Taxonomy" id="104259"/>
    <lineage>
        <taxon>Eukaryota</taxon>
        <taxon>Fungi</taxon>
        <taxon>Dikarya</taxon>
        <taxon>Ascomycota</taxon>
        <taxon>Pezizomycotina</taxon>
        <taxon>Eurotiomycetes</taxon>
        <taxon>Eurotiomycetidae</taxon>
        <taxon>Eurotiales</taxon>
        <taxon>Aspergillaceae</taxon>
        <taxon>Penicillium</taxon>
    </lineage>
</organism>
<evidence type="ECO:0000313" key="4">
    <source>
        <dbReference type="EMBL" id="OOQ87629.1"/>
    </source>
</evidence>
<evidence type="ECO:0000256" key="2">
    <source>
        <dbReference type="ARBA" id="ARBA00023315"/>
    </source>
</evidence>
<dbReference type="Gene3D" id="3.40.630.30">
    <property type="match status" value="1"/>
</dbReference>
<feature type="domain" description="N-acetyltransferase" evidence="3">
    <location>
        <begin position="3"/>
        <end position="152"/>
    </location>
</feature>
<keyword evidence="1 4" id="KW-0808">Transferase</keyword>
<evidence type="ECO:0000256" key="1">
    <source>
        <dbReference type="ARBA" id="ARBA00022679"/>
    </source>
</evidence>
<evidence type="ECO:0000313" key="5">
    <source>
        <dbReference type="Proteomes" id="UP000190744"/>
    </source>
</evidence>
<dbReference type="PROSITE" id="PS51186">
    <property type="entry name" value="GNAT"/>
    <property type="match status" value="1"/>
</dbReference>
<dbReference type="AlphaFoldDB" id="A0A1S9RQ21"/>
<dbReference type="Proteomes" id="UP000190744">
    <property type="component" value="Unassembled WGS sequence"/>
</dbReference>
<dbReference type="InterPro" id="IPR050832">
    <property type="entry name" value="Bact_Acetyltransf"/>
</dbReference>
<proteinExistence type="predicted"/>
<protein>
    <submittedName>
        <fullName evidence="4">N-acetyltransferase YsnE</fullName>
    </submittedName>
</protein>
<comment type="caution">
    <text evidence="4">The sequence shown here is derived from an EMBL/GenBank/DDBJ whole genome shotgun (WGS) entry which is preliminary data.</text>
</comment>
<accession>A0A1S9RQ21</accession>
<dbReference type="GO" id="GO:0016747">
    <property type="term" value="F:acyltransferase activity, transferring groups other than amino-acyl groups"/>
    <property type="evidence" value="ECO:0007669"/>
    <property type="project" value="InterPro"/>
</dbReference>
<dbReference type="InterPro" id="IPR000182">
    <property type="entry name" value="GNAT_dom"/>
</dbReference>
<gene>
    <name evidence="4" type="ORF">PEBR_15872</name>
</gene>
<dbReference type="PANTHER" id="PTHR43877">
    <property type="entry name" value="AMINOALKYLPHOSPHONATE N-ACETYLTRANSFERASE-RELATED-RELATED"/>
    <property type="match status" value="1"/>
</dbReference>
<evidence type="ECO:0000259" key="3">
    <source>
        <dbReference type="PROSITE" id="PS51186"/>
    </source>
</evidence>
<dbReference type="SUPFAM" id="SSF55729">
    <property type="entry name" value="Acyl-CoA N-acyltransferases (Nat)"/>
    <property type="match status" value="1"/>
</dbReference>
<dbReference type="EMBL" id="LJBN01000123">
    <property type="protein sequence ID" value="OOQ87629.1"/>
    <property type="molecule type" value="Genomic_DNA"/>
</dbReference>
<keyword evidence="2" id="KW-0012">Acyltransferase</keyword>
<dbReference type="InterPro" id="IPR016181">
    <property type="entry name" value="Acyl_CoA_acyltransferase"/>
</dbReference>